<dbReference type="BRENDA" id="2.4.99.18">
    <property type="organism ID" value="10069"/>
</dbReference>
<feature type="transmembrane region" description="Helical" evidence="17">
    <location>
        <begin position="312"/>
        <end position="338"/>
    </location>
</feature>
<feature type="transmembrane region" description="Helical" evidence="17">
    <location>
        <begin position="486"/>
        <end position="506"/>
    </location>
</feature>
<keyword evidence="11" id="KW-0460">Magnesium</keyword>
<feature type="transmembrane region" description="Helical" evidence="17">
    <location>
        <begin position="240"/>
        <end position="266"/>
    </location>
</feature>
<dbReference type="PANTHER" id="PTHR13872:SF1">
    <property type="entry name" value="DOLICHYL-DIPHOSPHOOLIGOSACCHARIDE--PROTEIN GLYCOSYLTRANSFERASE SUBUNIT STT3B"/>
    <property type="match status" value="1"/>
</dbReference>
<comment type="similarity">
    <text evidence="5">Belongs to the STT3 family.</text>
</comment>
<dbReference type="EC" id="2.4.99.21" evidence="6"/>
<feature type="transmembrane region" description="Helical" evidence="17">
    <location>
        <begin position="109"/>
        <end position="131"/>
    </location>
</feature>
<dbReference type="STRING" id="397948.Cmaq_0438"/>
<feature type="transmembrane region" description="Helical" evidence="17">
    <location>
        <begin position="143"/>
        <end position="167"/>
    </location>
</feature>
<evidence type="ECO:0000256" key="5">
    <source>
        <dbReference type="ARBA" id="ARBA00010810"/>
    </source>
</evidence>
<keyword evidence="14" id="KW-0464">Manganese</keyword>
<evidence type="ECO:0000256" key="14">
    <source>
        <dbReference type="ARBA" id="ARBA00023211"/>
    </source>
</evidence>
<comment type="cofactor">
    <cofactor evidence="1">
        <name>Mn(2+)</name>
        <dbReference type="ChEBI" id="CHEBI:29035"/>
    </cofactor>
</comment>
<feature type="transmembrane region" description="Helical" evidence="17">
    <location>
        <begin position="287"/>
        <end position="306"/>
    </location>
</feature>
<comment type="pathway">
    <text evidence="4">Protein modification; protein glycosylation.</text>
</comment>
<evidence type="ECO:0000256" key="4">
    <source>
        <dbReference type="ARBA" id="ARBA00004922"/>
    </source>
</evidence>
<dbReference type="KEGG" id="cma:Cmaq_0438"/>
<evidence type="ECO:0000256" key="17">
    <source>
        <dbReference type="SAM" id="Phobius"/>
    </source>
</evidence>
<dbReference type="GO" id="GO:0046872">
    <property type="term" value="F:metal ion binding"/>
    <property type="evidence" value="ECO:0007669"/>
    <property type="project" value="UniProtKB-KW"/>
</dbReference>
<dbReference type="CAZy" id="GT66">
    <property type="family name" value="Glycosyltransferase Family 66"/>
</dbReference>
<feature type="transmembrane region" description="Helical" evidence="17">
    <location>
        <begin position="36"/>
        <end position="55"/>
    </location>
</feature>
<dbReference type="PANTHER" id="PTHR13872">
    <property type="entry name" value="DOLICHYL-DIPHOSPHOOLIGOSACCHARIDE--PROTEIN GLYCOSYLTRANSFERASE SUBUNIT"/>
    <property type="match status" value="1"/>
</dbReference>
<dbReference type="GeneID" id="5708586"/>
<feature type="transmembrane region" description="Helical" evidence="17">
    <location>
        <begin position="173"/>
        <end position="191"/>
    </location>
</feature>
<keyword evidence="8 19" id="KW-0808">Transferase</keyword>
<sequence length="826" mass="90423">MVKAGGGKRGSAAKAPTKTRVSLTDAELRELRSTQWFGLLAALAAAFTAGLYIRLYPAFLWGNYINEFDPYIRYYLTEFMLKMGVVKGIEWWLSGGLINGNLYINTHFWYPWGINWATTLSPGVSFTGLILYDILVKHLHLHLTLLSIAVYTPGIVNALSVLSMYYLGSRFGGRYVGLLTALMTAFSLIFLQRGEASWYADATLFQFIAPLGMALFIEALRQRNWIPYAVLAAVVNGSLVWFWGSFTFVLNAYGAYAILLSIYVLYRLYRGRVIPLRITDGISVDPVNALGTYTLTYLGFAAFLAMTPRYKLHAVLSLGALGTLAALLAVVAIIVVLLERFGARKLVTASKYIIAAAVVFLVIILALALSGVSVLIHIPGGKYLAALFPTARSALVQSVAEHSPSTAHQLLSTTGYTLPFEIAGLTYALSTVDVAGLLLSITSVLSVYFASSEAWLTMLMFAWLPVAAYGLYLVIRFVARRGIDVIGLLTVAVVTALFAISVVVIAQSGVPIAAAPQQIVSTTEPAIPSSDWLDALYWIQYNTPHNSVLASWWDYGYWLAIMGNRTSLADNSTVNGTQIKLIATAFTSTNVTESLKLLRSVGADYVVVFLPYYPFPITVPSPMSALSVGSSSQSMLALCALYPEYPTGGDFVKSYWMSTISGNSPEYTNTHILSAAEIISSTPSGGTATYNLYVPLTNTTLYRLLFDLEAPAYSITVDQCLTQIRTTTSATPLTLPLWLFNTWPTYSQSSSSSSAVHLVLTFQPILGQSLVPPPFVGTNTTLLNQLYFTWFYGNWLISPPGFQLVYVSRPYGWVLVYKINYSVLKS</sequence>
<evidence type="ECO:0000256" key="15">
    <source>
        <dbReference type="ARBA" id="ARBA00030679"/>
    </source>
</evidence>
<evidence type="ECO:0000256" key="7">
    <source>
        <dbReference type="ARBA" id="ARBA00022676"/>
    </source>
</evidence>
<evidence type="ECO:0000256" key="16">
    <source>
        <dbReference type="ARBA" id="ARBA00034066"/>
    </source>
</evidence>
<keyword evidence="13 17" id="KW-0472">Membrane</keyword>
<evidence type="ECO:0000256" key="1">
    <source>
        <dbReference type="ARBA" id="ARBA00001936"/>
    </source>
</evidence>
<evidence type="ECO:0000256" key="11">
    <source>
        <dbReference type="ARBA" id="ARBA00022842"/>
    </source>
</evidence>
<evidence type="ECO:0000313" key="20">
    <source>
        <dbReference type="Proteomes" id="UP000001137"/>
    </source>
</evidence>
<evidence type="ECO:0000256" key="8">
    <source>
        <dbReference type="ARBA" id="ARBA00022679"/>
    </source>
</evidence>
<feature type="transmembrane region" description="Helical" evidence="17">
    <location>
        <begin position="350"/>
        <end position="378"/>
    </location>
</feature>
<keyword evidence="10" id="KW-0479">Metal-binding</keyword>
<dbReference type="GO" id="GO:0016020">
    <property type="term" value="C:membrane"/>
    <property type="evidence" value="ECO:0007669"/>
    <property type="project" value="InterPro"/>
</dbReference>
<evidence type="ECO:0000256" key="10">
    <source>
        <dbReference type="ARBA" id="ARBA00022723"/>
    </source>
</evidence>
<reference evidence="19 20" key="1">
    <citation type="submission" date="2007-10" db="EMBL/GenBank/DDBJ databases">
        <title>Complete sequence of Caldivirga maquilingensis IC-167.</title>
        <authorList>
            <consortium name="US DOE Joint Genome Institute"/>
            <person name="Copeland A."/>
            <person name="Lucas S."/>
            <person name="Lapidus A."/>
            <person name="Barry K."/>
            <person name="Glavina del Rio T."/>
            <person name="Dalin E."/>
            <person name="Tice H."/>
            <person name="Pitluck S."/>
            <person name="Saunders E."/>
            <person name="Brettin T."/>
            <person name="Bruce D."/>
            <person name="Detter J.C."/>
            <person name="Han C."/>
            <person name="Schmutz J."/>
            <person name="Larimer F."/>
            <person name="Land M."/>
            <person name="Hauser L."/>
            <person name="Kyrpides N."/>
            <person name="Ivanova N."/>
            <person name="Biddle J.F."/>
            <person name="Zhang Z."/>
            <person name="Fitz-Gibbon S.T."/>
            <person name="Lowe T.M."/>
            <person name="Saltikov C."/>
            <person name="House C.H."/>
            <person name="Richardson P."/>
        </authorList>
    </citation>
    <scope>NUCLEOTIDE SEQUENCE [LARGE SCALE GENOMIC DNA]</scope>
    <source>
        <strain evidence="20">ATCC 700844 / DSM 13496 / JCM 10307 / IC-167</strain>
    </source>
</reference>
<dbReference type="Proteomes" id="UP000001137">
    <property type="component" value="Chromosome"/>
</dbReference>
<evidence type="ECO:0000256" key="12">
    <source>
        <dbReference type="ARBA" id="ARBA00022989"/>
    </source>
</evidence>
<comment type="catalytic activity">
    <reaction evidence="16">
        <text>an archaeal dolichyl phosphooligosaccharide + [protein]-L-asparagine = an archaeal dolichyl phosphate + a glycoprotein with the oligosaccharide chain attached by N-beta-D-glycosyl linkage to a protein L-asparagine.</text>
        <dbReference type="EC" id="2.4.99.21"/>
    </reaction>
</comment>
<evidence type="ECO:0000259" key="18">
    <source>
        <dbReference type="Pfam" id="PF02516"/>
    </source>
</evidence>
<dbReference type="RefSeq" id="WP_012185503.1">
    <property type="nucleotide sequence ID" value="NC_009954.1"/>
</dbReference>
<evidence type="ECO:0000256" key="6">
    <source>
        <dbReference type="ARBA" id="ARBA00012602"/>
    </source>
</evidence>
<feature type="domain" description="Oligosaccharyl transferase STT3 N-terminal" evidence="18">
    <location>
        <begin position="43"/>
        <end position="478"/>
    </location>
</feature>
<dbReference type="Gene3D" id="3.40.50.12610">
    <property type="match status" value="1"/>
</dbReference>
<comment type="cofactor">
    <cofactor evidence="2">
        <name>Mg(2+)</name>
        <dbReference type="ChEBI" id="CHEBI:18420"/>
    </cofactor>
</comment>
<dbReference type="EMBL" id="CP000852">
    <property type="protein sequence ID" value="ABW01283.1"/>
    <property type="molecule type" value="Genomic_DNA"/>
</dbReference>
<dbReference type="eggNOG" id="arCOG02044">
    <property type="taxonomic scope" value="Archaea"/>
</dbReference>
<name>A8MBU0_CALMQ</name>
<dbReference type="Pfam" id="PF02516">
    <property type="entry name" value="STT3"/>
    <property type="match status" value="1"/>
</dbReference>
<proteinExistence type="inferred from homology"/>
<evidence type="ECO:0000256" key="9">
    <source>
        <dbReference type="ARBA" id="ARBA00022692"/>
    </source>
</evidence>
<dbReference type="InterPro" id="IPR003674">
    <property type="entry name" value="Oligo_trans_STT3"/>
</dbReference>
<dbReference type="InterPro" id="IPR048307">
    <property type="entry name" value="STT3_N"/>
</dbReference>
<organism evidence="19 20">
    <name type="scientific">Caldivirga maquilingensis (strain ATCC 700844 / DSM 13496 / JCM 10307 / IC-167)</name>
    <dbReference type="NCBI Taxonomy" id="397948"/>
    <lineage>
        <taxon>Archaea</taxon>
        <taxon>Thermoproteota</taxon>
        <taxon>Thermoprotei</taxon>
        <taxon>Thermoproteales</taxon>
        <taxon>Thermoproteaceae</taxon>
        <taxon>Caldivirga</taxon>
    </lineage>
</organism>
<protein>
    <recommendedName>
        <fullName evidence="6">dolichyl-phosphooligosaccharide-protein glycotransferase</fullName>
        <ecNumber evidence="6">2.4.99.21</ecNumber>
    </recommendedName>
    <alternativeName>
        <fullName evidence="15">Oligosaccharyl transferase</fullName>
    </alternativeName>
</protein>
<accession>A8MBU0</accession>
<feature type="transmembrane region" description="Helical" evidence="17">
    <location>
        <begin position="454"/>
        <end position="474"/>
    </location>
</feature>
<dbReference type="UniPathway" id="UPA00378"/>
<evidence type="ECO:0000256" key="3">
    <source>
        <dbReference type="ARBA" id="ARBA00004127"/>
    </source>
</evidence>
<keyword evidence="12 17" id="KW-1133">Transmembrane helix</keyword>
<comment type="subcellular location">
    <subcellularLocation>
        <location evidence="3">Endomembrane system</location>
        <topology evidence="3">Multi-pass membrane protein</topology>
    </subcellularLocation>
</comment>
<gene>
    <name evidence="19" type="ordered locus">Cmaq_0438</name>
</gene>
<dbReference type="GO" id="GO:0012505">
    <property type="term" value="C:endomembrane system"/>
    <property type="evidence" value="ECO:0007669"/>
    <property type="project" value="UniProtKB-SubCell"/>
</dbReference>
<dbReference type="OrthoDB" id="12184at2157"/>
<dbReference type="HOGENOM" id="CLU_361188_0_0_2"/>
<evidence type="ECO:0000256" key="2">
    <source>
        <dbReference type="ARBA" id="ARBA00001946"/>
    </source>
</evidence>
<keyword evidence="9 17" id="KW-0812">Transmembrane</keyword>
<keyword evidence="7 19" id="KW-0328">Glycosyltransferase</keyword>
<evidence type="ECO:0000256" key="13">
    <source>
        <dbReference type="ARBA" id="ARBA00023136"/>
    </source>
</evidence>
<keyword evidence="20" id="KW-1185">Reference proteome</keyword>
<dbReference type="GO" id="GO:0004576">
    <property type="term" value="F:oligosaccharyl transferase activity"/>
    <property type="evidence" value="ECO:0007669"/>
    <property type="project" value="InterPro"/>
</dbReference>
<feature type="transmembrane region" description="Helical" evidence="17">
    <location>
        <begin position="198"/>
        <end position="220"/>
    </location>
</feature>
<dbReference type="AlphaFoldDB" id="A8MBU0"/>
<evidence type="ECO:0000313" key="19">
    <source>
        <dbReference type="EMBL" id="ABW01283.1"/>
    </source>
</evidence>